<dbReference type="RefSeq" id="XP_003836568.1">
    <property type="nucleotide sequence ID" value="XM_003836520.1"/>
</dbReference>
<accession>E4ZPH8</accession>
<sequence length="231" mass="23926">MFTSTLLTLLLSTAALAIPSPPNTPHTAAAVAPFYSAQGYSPYVSTLTVTSFTTIYTPAAALTSAEANDTLTSSSPASSFSATLTVDMTSTATTTMTAVLEASTTTVLDTMTIGTGTVSATGTESSMPTPSRLAGIYICSDINWEGSCIHYSTPLGGSPSSCTTLDGKASSVGPDMGFNCIFYANAYCDALFADGRDVLSLSYPGNADLRTTSKGDWNDKVWSYQCFEGAD</sequence>
<dbReference type="STRING" id="985895.E4ZPH8"/>
<protein>
    <submittedName>
        <fullName evidence="2">Predicted protein</fullName>
    </submittedName>
</protein>
<keyword evidence="1" id="KW-0732">Signal</keyword>
<dbReference type="EMBL" id="FP929105">
    <property type="protein sequence ID" value="CBX93203.1"/>
    <property type="molecule type" value="Genomic_DNA"/>
</dbReference>
<feature type="chain" id="PRO_5003194727" evidence="1">
    <location>
        <begin position="18"/>
        <end position="231"/>
    </location>
</feature>
<evidence type="ECO:0000313" key="3">
    <source>
        <dbReference type="Proteomes" id="UP000002668"/>
    </source>
</evidence>
<dbReference type="HOGENOM" id="CLU_1200009_0_0_1"/>
<feature type="signal peptide" evidence="1">
    <location>
        <begin position="1"/>
        <end position="17"/>
    </location>
</feature>
<proteinExistence type="predicted"/>
<gene>
    <name evidence="2" type="ORF">LEMA_P041040.1</name>
</gene>
<keyword evidence="3" id="KW-1185">Reference proteome</keyword>
<organism evidence="3">
    <name type="scientific">Leptosphaeria maculans (strain JN3 / isolate v23.1.3 / race Av1-4-5-6-7-8)</name>
    <name type="common">Blackleg fungus</name>
    <name type="synonym">Phoma lingam</name>
    <dbReference type="NCBI Taxonomy" id="985895"/>
    <lineage>
        <taxon>Eukaryota</taxon>
        <taxon>Fungi</taxon>
        <taxon>Dikarya</taxon>
        <taxon>Ascomycota</taxon>
        <taxon>Pezizomycotina</taxon>
        <taxon>Dothideomycetes</taxon>
        <taxon>Pleosporomycetidae</taxon>
        <taxon>Pleosporales</taxon>
        <taxon>Pleosporineae</taxon>
        <taxon>Leptosphaeriaceae</taxon>
        <taxon>Plenodomus</taxon>
        <taxon>Plenodomus lingam/Leptosphaeria maculans species complex</taxon>
    </lineage>
</organism>
<dbReference type="AlphaFoldDB" id="E4ZPH8"/>
<dbReference type="eggNOG" id="ENOG502SEZR">
    <property type="taxonomic scope" value="Eukaryota"/>
</dbReference>
<reference evidence="3" key="1">
    <citation type="journal article" date="2011" name="Nat. Commun.">
        <title>Effector diversification within compartments of the Leptosphaeria maculans genome affected by Repeat-Induced Point mutations.</title>
        <authorList>
            <person name="Rouxel T."/>
            <person name="Grandaubert J."/>
            <person name="Hane J.K."/>
            <person name="Hoede C."/>
            <person name="van de Wouw A.P."/>
            <person name="Couloux A."/>
            <person name="Dominguez V."/>
            <person name="Anthouard V."/>
            <person name="Bally P."/>
            <person name="Bourras S."/>
            <person name="Cozijnsen A.J."/>
            <person name="Ciuffetti L.M."/>
            <person name="Degrave A."/>
            <person name="Dilmaghani A."/>
            <person name="Duret L."/>
            <person name="Fudal I."/>
            <person name="Goodwin S.B."/>
            <person name="Gout L."/>
            <person name="Glaser N."/>
            <person name="Linglin J."/>
            <person name="Kema G.H.J."/>
            <person name="Lapalu N."/>
            <person name="Lawrence C.B."/>
            <person name="May K."/>
            <person name="Meyer M."/>
            <person name="Ollivier B."/>
            <person name="Poulain J."/>
            <person name="Schoch C.L."/>
            <person name="Simon A."/>
            <person name="Spatafora J.W."/>
            <person name="Stachowiak A."/>
            <person name="Turgeon B.G."/>
            <person name="Tyler B.M."/>
            <person name="Vincent D."/>
            <person name="Weissenbach J."/>
            <person name="Amselem J."/>
            <person name="Quesneville H."/>
            <person name="Oliver R.P."/>
            <person name="Wincker P."/>
            <person name="Balesdent M.-H."/>
            <person name="Howlett B.J."/>
        </authorList>
    </citation>
    <scope>NUCLEOTIDE SEQUENCE [LARGE SCALE GENOMIC DNA]</scope>
    <source>
        <strain evidence="3">JN3 / isolate v23.1.3 / race Av1-4-5-6-7-8</strain>
    </source>
</reference>
<name>E4ZPH8_LEPMJ</name>
<evidence type="ECO:0000256" key="1">
    <source>
        <dbReference type="SAM" id="SignalP"/>
    </source>
</evidence>
<evidence type="ECO:0000313" key="2">
    <source>
        <dbReference type="EMBL" id="CBX93203.1"/>
    </source>
</evidence>
<dbReference type="VEuPathDB" id="FungiDB:LEMA_P041040.1"/>
<dbReference type="GeneID" id="13282874"/>
<dbReference type="OMA" id="IFYANAY"/>
<dbReference type="OrthoDB" id="2910287at2759"/>
<dbReference type="Proteomes" id="UP000002668">
    <property type="component" value="Genome"/>
</dbReference>
<dbReference type="InParanoid" id="E4ZPH8"/>